<keyword evidence="11" id="KW-1185">Reference proteome</keyword>
<dbReference type="Pfam" id="PF13231">
    <property type="entry name" value="PMT_2"/>
    <property type="match status" value="1"/>
</dbReference>
<protein>
    <submittedName>
        <fullName evidence="10">PMT_2 domain-containing protein</fullName>
    </submittedName>
</protein>
<feature type="transmembrane region" description="Helical" evidence="8">
    <location>
        <begin position="234"/>
        <end position="254"/>
    </location>
</feature>
<keyword evidence="4" id="KW-0808">Transferase</keyword>
<feature type="transmembrane region" description="Helical" evidence="8">
    <location>
        <begin position="371"/>
        <end position="389"/>
    </location>
</feature>
<reference evidence="10" key="1">
    <citation type="submission" date="2021-02" db="EMBL/GenBank/DDBJ databases">
        <authorList>
            <person name="Cremers G."/>
            <person name="Picone N."/>
        </authorList>
    </citation>
    <scope>NUCLEOTIDE SEQUENCE</scope>
    <source>
        <strain evidence="10">PQ17</strain>
    </source>
</reference>
<feature type="transmembrane region" description="Helical" evidence="8">
    <location>
        <begin position="320"/>
        <end position="340"/>
    </location>
</feature>
<comment type="caution">
    <text evidence="10">The sequence shown here is derived from an EMBL/GenBank/DDBJ whole genome shotgun (WGS) entry which is preliminary data.</text>
</comment>
<evidence type="ECO:0000256" key="4">
    <source>
        <dbReference type="ARBA" id="ARBA00022679"/>
    </source>
</evidence>
<dbReference type="InterPro" id="IPR038731">
    <property type="entry name" value="RgtA/B/C-like"/>
</dbReference>
<dbReference type="GO" id="GO:0009103">
    <property type="term" value="P:lipopolysaccharide biosynthetic process"/>
    <property type="evidence" value="ECO:0007669"/>
    <property type="project" value="UniProtKB-ARBA"/>
</dbReference>
<evidence type="ECO:0000256" key="3">
    <source>
        <dbReference type="ARBA" id="ARBA00022676"/>
    </source>
</evidence>
<dbReference type="RefSeq" id="WP_174582455.1">
    <property type="nucleotide sequence ID" value="NZ_CAJNOB010000056.1"/>
</dbReference>
<evidence type="ECO:0000256" key="2">
    <source>
        <dbReference type="ARBA" id="ARBA00022475"/>
    </source>
</evidence>
<dbReference type="AlphaFoldDB" id="A0A8J2BKY0"/>
<organism evidence="10 11">
    <name type="scientific">Candidatus Methylacidithermus pantelleriae</name>
    <dbReference type="NCBI Taxonomy" id="2744239"/>
    <lineage>
        <taxon>Bacteria</taxon>
        <taxon>Pseudomonadati</taxon>
        <taxon>Verrucomicrobiota</taxon>
        <taxon>Methylacidiphilae</taxon>
        <taxon>Methylacidiphilales</taxon>
        <taxon>Methylacidiphilaceae</taxon>
        <taxon>Candidatus Methylacidithermus</taxon>
    </lineage>
</organism>
<feature type="domain" description="Glycosyltransferase RgtA/B/C/D-like" evidence="9">
    <location>
        <begin position="93"/>
        <end position="252"/>
    </location>
</feature>
<evidence type="ECO:0000256" key="1">
    <source>
        <dbReference type="ARBA" id="ARBA00004651"/>
    </source>
</evidence>
<dbReference type="GO" id="GO:0005886">
    <property type="term" value="C:plasma membrane"/>
    <property type="evidence" value="ECO:0007669"/>
    <property type="project" value="UniProtKB-SubCell"/>
</dbReference>
<feature type="transmembrane region" description="Helical" evidence="8">
    <location>
        <begin position="346"/>
        <end position="364"/>
    </location>
</feature>
<keyword evidence="6 8" id="KW-1133">Transmembrane helix</keyword>
<gene>
    <name evidence="10" type="ORF">MPNT_60097</name>
</gene>
<dbReference type="EMBL" id="CAJNOB010000056">
    <property type="protein sequence ID" value="CAF0703771.1"/>
    <property type="molecule type" value="Genomic_DNA"/>
</dbReference>
<evidence type="ECO:0000256" key="6">
    <source>
        <dbReference type="ARBA" id="ARBA00022989"/>
    </source>
</evidence>
<dbReference type="GO" id="GO:0016763">
    <property type="term" value="F:pentosyltransferase activity"/>
    <property type="evidence" value="ECO:0007669"/>
    <property type="project" value="TreeGrafter"/>
</dbReference>
<keyword evidence="2" id="KW-1003">Cell membrane</keyword>
<feature type="transmembrane region" description="Helical" evidence="8">
    <location>
        <begin position="289"/>
        <end position="308"/>
    </location>
</feature>
<name>A0A8J2BKY0_9BACT</name>
<comment type="subcellular location">
    <subcellularLocation>
        <location evidence="1">Cell membrane</location>
        <topology evidence="1">Multi-pass membrane protein</topology>
    </subcellularLocation>
</comment>
<evidence type="ECO:0000259" key="9">
    <source>
        <dbReference type="Pfam" id="PF13231"/>
    </source>
</evidence>
<evidence type="ECO:0000256" key="5">
    <source>
        <dbReference type="ARBA" id="ARBA00022692"/>
    </source>
</evidence>
<dbReference type="PANTHER" id="PTHR33908">
    <property type="entry name" value="MANNOSYLTRANSFERASE YKCB-RELATED"/>
    <property type="match status" value="1"/>
</dbReference>
<evidence type="ECO:0000256" key="7">
    <source>
        <dbReference type="ARBA" id="ARBA00023136"/>
    </source>
</evidence>
<evidence type="ECO:0000313" key="11">
    <source>
        <dbReference type="Proteomes" id="UP000663859"/>
    </source>
</evidence>
<dbReference type="InterPro" id="IPR050297">
    <property type="entry name" value="LipidA_mod_glycosyltrf_83"/>
</dbReference>
<evidence type="ECO:0000313" key="10">
    <source>
        <dbReference type="EMBL" id="CAF0703771.1"/>
    </source>
</evidence>
<keyword evidence="3" id="KW-0328">Glycosyltransferase</keyword>
<evidence type="ECO:0000256" key="8">
    <source>
        <dbReference type="SAM" id="Phobius"/>
    </source>
</evidence>
<proteinExistence type="predicted"/>
<sequence length="536" mass="60254">MEAHRPSWISQTLAAGARLAGKVRKPIASMGKLCHRPALGSWEAPPLRGLILGIFFLGVGSVRLWMASRLELVPDEAYYWLWSHRLDWSYYSKGPGVAWTIFLGRLLGGDTELGIRWPAVLLSLGTGWQLYRMAQELLGQSEALWSLTLAAGIPLFAVGSVLMTIDPLSVFFWAWGARSFWKAIHGPGWGFWLASGLAVGLGFLAKYVNLLELLCWVFYLVITPSKRSLLRDGRWIWIGLPVILALAPVCYWNGTHQWAGIGHLLSRGSLDRPWQWSGKEWMSFLMEQALALSPVVWLGMLCAVADGLRKLPVCPKTSYLVWLFLPVFLFYAFLSFNQAAKGNWTATADIAGILLLGSFCHRLWRMGRWGLRAFVGILFLTAFLETGLLHTTLPLGVAPAHDPRMRVRGWRDLAQKVDQVQQATRSQVCIASNAGLASELAFYLPGHPPVYVAPSSRPRDQFFFWPSYDPARIRRALYITEDCEAVLPRLLCKDFFRANALGQVWRRFRGAKLTAYCLWLLEIPPSKVLPLSQKSP</sequence>
<keyword evidence="7 8" id="KW-0472">Membrane</keyword>
<dbReference type="Proteomes" id="UP000663859">
    <property type="component" value="Unassembled WGS sequence"/>
</dbReference>
<dbReference type="PANTHER" id="PTHR33908:SF11">
    <property type="entry name" value="MEMBRANE PROTEIN"/>
    <property type="match status" value="1"/>
</dbReference>
<accession>A0A8J2BKY0</accession>
<feature type="transmembrane region" description="Helical" evidence="8">
    <location>
        <begin position="189"/>
        <end position="222"/>
    </location>
</feature>
<keyword evidence="5 8" id="KW-0812">Transmembrane</keyword>
<feature type="transmembrane region" description="Helical" evidence="8">
    <location>
        <begin position="143"/>
        <end position="165"/>
    </location>
</feature>